<protein>
    <submittedName>
        <fullName evidence="1">Uncharacterized protein</fullName>
    </submittedName>
</protein>
<evidence type="ECO:0000313" key="2">
    <source>
        <dbReference type="Proteomes" id="UP001054837"/>
    </source>
</evidence>
<proteinExistence type="predicted"/>
<dbReference type="EMBL" id="BPLQ01002967">
    <property type="protein sequence ID" value="GIX96777.1"/>
    <property type="molecule type" value="Genomic_DNA"/>
</dbReference>
<gene>
    <name evidence="1" type="ORF">CDAR_434401</name>
</gene>
<dbReference type="AlphaFoldDB" id="A0AAV4PNI1"/>
<organism evidence="1 2">
    <name type="scientific">Caerostris darwini</name>
    <dbReference type="NCBI Taxonomy" id="1538125"/>
    <lineage>
        <taxon>Eukaryota</taxon>
        <taxon>Metazoa</taxon>
        <taxon>Ecdysozoa</taxon>
        <taxon>Arthropoda</taxon>
        <taxon>Chelicerata</taxon>
        <taxon>Arachnida</taxon>
        <taxon>Araneae</taxon>
        <taxon>Araneomorphae</taxon>
        <taxon>Entelegynae</taxon>
        <taxon>Araneoidea</taxon>
        <taxon>Araneidae</taxon>
        <taxon>Caerostris</taxon>
    </lineage>
</organism>
<accession>A0AAV4PNI1</accession>
<evidence type="ECO:0000313" key="1">
    <source>
        <dbReference type="EMBL" id="GIX96777.1"/>
    </source>
</evidence>
<sequence>MFCLPEATQAFQQRALHCHPSERSFDLDSNPDTKRRGPWKGCQITCPTSQSRWPIKSHKKRDAQIFDSRKLIHGDNYPFVTYYQPEMVANQLFCAVACRV</sequence>
<dbReference type="Proteomes" id="UP001054837">
    <property type="component" value="Unassembled WGS sequence"/>
</dbReference>
<comment type="caution">
    <text evidence="1">The sequence shown here is derived from an EMBL/GenBank/DDBJ whole genome shotgun (WGS) entry which is preliminary data.</text>
</comment>
<name>A0AAV4PNI1_9ARAC</name>
<reference evidence="1 2" key="1">
    <citation type="submission" date="2021-06" db="EMBL/GenBank/DDBJ databases">
        <title>Caerostris darwini draft genome.</title>
        <authorList>
            <person name="Kono N."/>
            <person name="Arakawa K."/>
        </authorList>
    </citation>
    <scope>NUCLEOTIDE SEQUENCE [LARGE SCALE GENOMIC DNA]</scope>
</reference>
<keyword evidence="2" id="KW-1185">Reference proteome</keyword>